<sequence length="259" mass="28432">MAINSSRPTILVTNDDGIEAHGLHALATAMLELGDVVVVAPREGHSGMSQALTVRVPVRYREEKGDTPYRQYSVSGTPTDCVKLALHTIVPCRPALVVAGINHGSNASINVLYSGTMGATLEGCVAGLPSIGFSLVNREPGADLTPYLPYCVDIARAVLERGLPDGVALNVNLPRRAVQGVKICRQAPARWHSEYDARQDPWGGDYYWLTGIFESLDGEAEDTDDWALRHSYISIVPTRVDMTDYPMMKAMEDWKWRKH</sequence>
<dbReference type="PATRIC" id="fig|1702214.3.peg.1129"/>
<keyword evidence="3 5" id="KW-0479">Metal-binding</keyword>
<feature type="binding site" evidence="5">
    <location>
        <position position="102"/>
    </location>
    <ligand>
        <name>a divalent metal cation</name>
        <dbReference type="ChEBI" id="CHEBI:60240"/>
    </ligand>
</feature>
<dbReference type="PANTHER" id="PTHR30457:SF0">
    <property type="entry name" value="PHOSPHATASE, PUTATIVE (AFU_ORTHOLOGUE AFUA_4G01070)-RELATED"/>
    <property type="match status" value="1"/>
</dbReference>
<dbReference type="InterPro" id="IPR036523">
    <property type="entry name" value="SurE-like_sf"/>
</dbReference>
<dbReference type="GO" id="GO:0005737">
    <property type="term" value="C:cytoplasm"/>
    <property type="evidence" value="ECO:0007669"/>
    <property type="project" value="UniProtKB-SubCell"/>
</dbReference>
<keyword evidence="8" id="KW-1185">Reference proteome</keyword>
<dbReference type="NCBIfam" id="TIGR00087">
    <property type="entry name" value="surE"/>
    <property type="match status" value="1"/>
</dbReference>
<dbReference type="AlphaFoldDB" id="A0A0Q4B8K9"/>
<proteinExistence type="inferred from homology"/>
<feature type="binding site" evidence="5">
    <location>
        <position position="16"/>
    </location>
    <ligand>
        <name>a divalent metal cation</name>
        <dbReference type="ChEBI" id="CHEBI:60240"/>
    </ligand>
</feature>
<dbReference type="GO" id="GO:0000166">
    <property type="term" value="F:nucleotide binding"/>
    <property type="evidence" value="ECO:0007669"/>
    <property type="project" value="UniProtKB-KW"/>
</dbReference>
<comment type="function">
    <text evidence="5">Nucleotidase that shows phosphatase activity on nucleoside 5'-monophosphates.</text>
</comment>
<dbReference type="InterPro" id="IPR002828">
    <property type="entry name" value="SurE-like_Pase/nucleotidase"/>
</dbReference>
<comment type="caution">
    <text evidence="7">The sequence shown here is derived from an EMBL/GenBank/DDBJ whole genome shotgun (WGS) entry which is preliminary data.</text>
</comment>
<comment type="similarity">
    <text evidence="2 5">Belongs to the SurE nucleotidase family.</text>
</comment>
<organism evidence="7 8">
    <name type="scientific">Candidatus [Bacteroides] periocalifornicus</name>
    <dbReference type="NCBI Taxonomy" id="1702214"/>
    <lineage>
        <taxon>Bacteria</taxon>
        <taxon>Pseudomonadati</taxon>
        <taxon>Bacteroidota</taxon>
    </lineage>
</organism>
<evidence type="ECO:0000256" key="4">
    <source>
        <dbReference type="ARBA" id="ARBA00022801"/>
    </source>
</evidence>
<evidence type="ECO:0000256" key="5">
    <source>
        <dbReference type="HAMAP-Rule" id="MF_00060"/>
    </source>
</evidence>
<comment type="catalytic activity">
    <reaction evidence="1 5">
        <text>a ribonucleoside 5'-phosphate + H2O = a ribonucleoside + phosphate</text>
        <dbReference type="Rhea" id="RHEA:12484"/>
        <dbReference type="ChEBI" id="CHEBI:15377"/>
        <dbReference type="ChEBI" id="CHEBI:18254"/>
        <dbReference type="ChEBI" id="CHEBI:43474"/>
        <dbReference type="ChEBI" id="CHEBI:58043"/>
        <dbReference type="EC" id="3.1.3.5"/>
    </reaction>
</comment>
<evidence type="ECO:0000313" key="7">
    <source>
        <dbReference type="EMBL" id="KQM09180.1"/>
    </source>
</evidence>
<dbReference type="EC" id="3.1.3.5" evidence="5"/>
<keyword evidence="5" id="KW-0547">Nucleotide-binding</keyword>
<comment type="subcellular location">
    <subcellularLocation>
        <location evidence="5">Cytoplasm</location>
    </subcellularLocation>
</comment>
<evidence type="ECO:0000256" key="2">
    <source>
        <dbReference type="ARBA" id="ARBA00011062"/>
    </source>
</evidence>
<evidence type="ECO:0000256" key="1">
    <source>
        <dbReference type="ARBA" id="ARBA00000815"/>
    </source>
</evidence>
<dbReference type="GO" id="GO:0008253">
    <property type="term" value="F:5'-nucleotidase activity"/>
    <property type="evidence" value="ECO:0007669"/>
    <property type="project" value="UniProtKB-UniRule"/>
</dbReference>
<feature type="binding site" evidence="5">
    <location>
        <position position="15"/>
    </location>
    <ligand>
        <name>a divalent metal cation</name>
        <dbReference type="ChEBI" id="CHEBI:60240"/>
    </ligand>
</feature>
<dbReference type="STRING" id="1702214.AL399_03195"/>
<dbReference type="SUPFAM" id="SSF64167">
    <property type="entry name" value="SurE-like"/>
    <property type="match status" value="1"/>
</dbReference>
<dbReference type="Proteomes" id="UP000054172">
    <property type="component" value="Unassembled WGS sequence"/>
</dbReference>
<dbReference type="HAMAP" id="MF_00060">
    <property type="entry name" value="SurE"/>
    <property type="match status" value="1"/>
</dbReference>
<reference evidence="7" key="1">
    <citation type="submission" date="2015-08" db="EMBL/GenBank/DDBJ databases">
        <title>Candidatus Bacteriodes Periocalifornicus.</title>
        <authorList>
            <person name="McLean J.S."/>
            <person name="Kelley S."/>
        </authorList>
    </citation>
    <scope>NUCLEOTIDE SEQUENCE [LARGE SCALE GENOMIC DNA]</scope>
    <source>
        <strain evidence="7">12B</strain>
    </source>
</reference>
<feature type="domain" description="Survival protein SurE-like phosphatase/nucleotidase" evidence="6">
    <location>
        <begin position="10"/>
        <end position="192"/>
    </location>
</feature>
<dbReference type="InterPro" id="IPR030048">
    <property type="entry name" value="SurE"/>
</dbReference>
<dbReference type="PANTHER" id="PTHR30457">
    <property type="entry name" value="5'-NUCLEOTIDASE SURE"/>
    <property type="match status" value="1"/>
</dbReference>
<dbReference type="Pfam" id="PF01975">
    <property type="entry name" value="SurE"/>
    <property type="match status" value="1"/>
</dbReference>
<comment type="cofactor">
    <cofactor evidence="5">
        <name>a divalent metal cation</name>
        <dbReference type="ChEBI" id="CHEBI:60240"/>
    </cofactor>
    <text evidence="5">Binds 1 divalent metal cation per subunit.</text>
</comment>
<dbReference type="GO" id="GO:0046872">
    <property type="term" value="F:metal ion binding"/>
    <property type="evidence" value="ECO:0007669"/>
    <property type="project" value="UniProtKB-UniRule"/>
</dbReference>
<protein>
    <recommendedName>
        <fullName evidence="5">5'-nucleotidase SurE</fullName>
        <ecNumber evidence="5">3.1.3.5</ecNumber>
    </recommendedName>
    <alternativeName>
        <fullName evidence="5">Nucleoside 5'-monophosphate phosphohydrolase</fullName>
    </alternativeName>
</protein>
<feature type="binding site" evidence="5">
    <location>
        <position position="46"/>
    </location>
    <ligand>
        <name>a divalent metal cation</name>
        <dbReference type="ChEBI" id="CHEBI:60240"/>
    </ligand>
</feature>
<evidence type="ECO:0000256" key="3">
    <source>
        <dbReference type="ARBA" id="ARBA00022723"/>
    </source>
</evidence>
<accession>A0A0Q4B8K9</accession>
<keyword evidence="4 5" id="KW-0378">Hydrolase</keyword>
<gene>
    <name evidence="5" type="primary">surE</name>
    <name evidence="7" type="ORF">AL399_03195</name>
</gene>
<dbReference type="Gene3D" id="3.40.1210.10">
    <property type="entry name" value="Survival protein SurE-like phosphatase/nucleotidase"/>
    <property type="match status" value="1"/>
</dbReference>
<name>A0A0Q4B8K9_9BACT</name>
<evidence type="ECO:0000313" key="8">
    <source>
        <dbReference type="Proteomes" id="UP000054172"/>
    </source>
</evidence>
<evidence type="ECO:0000259" key="6">
    <source>
        <dbReference type="Pfam" id="PF01975"/>
    </source>
</evidence>
<dbReference type="EMBL" id="LIIK01000010">
    <property type="protein sequence ID" value="KQM09180.1"/>
    <property type="molecule type" value="Genomic_DNA"/>
</dbReference>
<dbReference type="NCBIfam" id="NF001492">
    <property type="entry name" value="PRK00346.2-2"/>
    <property type="match status" value="1"/>
</dbReference>
<keyword evidence="5" id="KW-0963">Cytoplasm</keyword>